<accession>A0A3P8B378</accession>
<proteinExistence type="predicted"/>
<evidence type="ECO:0000313" key="2">
    <source>
        <dbReference type="Proteomes" id="UP000050761"/>
    </source>
</evidence>
<protein>
    <submittedName>
        <fullName evidence="3">Fibrillar collagen NC1 domain-containing protein</fullName>
    </submittedName>
</protein>
<sequence>MTLVREQLSRTGLSGHLQVTRLHLQRDGAAEQLHEEAPTWHCTELHSRSHDPIAISPTSSRTRAAVAGRFSAGRFDIRDLQRNRGSDQVVLFDPCAADDDETCWAPFNGPTTLSFFSREELNHLILTSAN</sequence>
<dbReference type="EMBL" id="UZAH01031646">
    <property type="protein sequence ID" value="VDP16881.1"/>
    <property type="molecule type" value="Genomic_DNA"/>
</dbReference>
<dbReference type="Proteomes" id="UP000050761">
    <property type="component" value="Unassembled WGS sequence"/>
</dbReference>
<organism evidence="2 3">
    <name type="scientific">Heligmosomoides polygyrus</name>
    <name type="common">Parasitic roundworm</name>
    <dbReference type="NCBI Taxonomy" id="6339"/>
    <lineage>
        <taxon>Eukaryota</taxon>
        <taxon>Metazoa</taxon>
        <taxon>Ecdysozoa</taxon>
        <taxon>Nematoda</taxon>
        <taxon>Chromadorea</taxon>
        <taxon>Rhabditida</taxon>
        <taxon>Rhabditina</taxon>
        <taxon>Rhabditomorpha</taxon>
        <taxon>Strongyloidea</taxon>
        <taxon>Heligmosomidae</taxon>
        <taxon>Heligmosomoides</taxon>
    </lineage>
</organism>
<reference evidence="3" key="2">
    <citation type="submission" date="2019-09" db="UniProtKB">
        <authorList>
            <consortium name="WormBaseParasite"/>
        </authorList>
    </citation>
    <scope>IDENTIFICATION</scope>
</reference>
<name>A0A183GCD7_HELPZ</name>
<dbReference type="WBParaSite" id="HPBE_0001982701-mRNA-1">
    <property type="protein sequence ID" value="HPBE_0001982701-mRNA-1"/>
    <property type="gene ID" value="HPBE_0001982701"/>
</dbReference>
<dbReference type="AlphaFoldDB" id="A0A183GCD7"/>
<keyword evidence="2" id="KW-1185">Reference proteome</keyword>
<evidence type="ECO:0000313" key="3">
    <source>
        <dbReference type="WBParaSite" id="HPBE_0001982701-mRNA-1"/>
    </source>
</evidence>
<reference evidence="1 2" key="1">
    <citation type="submission" date="2018-11" db="EMBL/GenBank/DDBJ databases">
        <authorList>
            <consortium name="Pathogen Informatics"/>
        </authorList>
    </citation>
    <scope>NUCLEOTIDE SEQUENCE [LARGE SCALE GENOMIC DNA]</scope>
</reference>
<accession>A0A183GCD7</accession>
<gene>
    <name evidence="1" type="ORF">HPBE_LOCUS19826</name>
</gene>
<evidence type="ECO:0000313" key="1">
    <source>
        <dbReference type="EMBL" id="VDP16881.1"/>
    </source>
</evidence>